<dbReference type="PANTHER" id="PTHR32552">
    <property type="entry name" value="FERRICHROME IRON RECEPTOR-RELATED"/>
    <property type="match status" value="1"/>
</dbReference>
<evidence type="ECO:0000256" key="7">
    <source>
        <dbReference type="ARBA" id="ARBA00023065"/>
    </source>
</evidence>
<accession>A0A5C9A4N0</accession>
<evidence type="ECO:0000259" key="14">
    <source>
        <dbReference type="Pfam" id="PF00593"/>
    </source>
</evidence>
<keyword evidence="10 11" id="KW-0998">Cell outer membrane</keyword>
<dbReference type="EMBL" id="VRYZ01000001">
    <property type="protein sequence ID" value="TXS94680.1"/>
    <property type="molecule type" value="Genomic_DNA"/>
</dbReference>
<dbReference type="AlphaFoldDB" id="A0A5C9A4N0"/>
<evidence type="ECO:0000256" key="6">
    <source>
        <dbReference type="ARBA" id="ARBA00023004"/>
    </source>
</evidence>
<dbReference type="Pfam" id="PF07715">
    <property type="entry name" value="Plug"/>
    <property type="match status" value="1"/>
</dbReference>
<gene>
    <name evidence="16" type="ORF">FVW59_01850</name>
</gene>
<evidence type="ECO:0000256" key="5">
    <source>
        <dbReference type="ARBA" id="ARBA00022692"/>
    </source>
</evidence>
<evidence type="ECO:0000256" key="9">
    <source>
        <dbReference type="ARBA" id="ARBA00023136"/>
    </source>
</evidence>
<comment type="similarity">
    <text evidence="11 12">Belongs to the TonB-dependent receptor family.</text>
</comment>
<keyword evidence="7" id="KW-0406">Ion transport</keyword>
<dbReference type="GO" id="GO:0006826">
    <property type="term" value="P:iron ion transport"/>
    <property type="evidence" value="ECO:0007669"/>
    <property type="project" value="UniProtKB-KW"/>
</dbReference>
<evidence type="ECO:0000256" key="3">
    <source>
        <dbReference type="ARBA" id="ARBA00022452"/>
    </source>
</evidence>
<keyword evidence="9 11" id="KW-0472">Membrane</keyword>
<dbReference type="InterPro" id="IPR012910">
    <property type="entry name" value="Plug_dom"/>
</dbReference>
<dbReference type="Proteomes" id="UP000321933">
    <property type="component" value="Unassembled WGS sequence"/>
</dbReference>
<evidence type="ECO:0000256" key="12">
    <source>
        <dbReference type="RuleBase" id="RU003357"/>
    </source>
</evidence>
<keyword evidence="6" id="KW-0408">Iron</keyword>
<keyword evidence="13" id="KW-0732">Signal</keyword>
<keyword evidence="5 11" id="KW-0812">Transmembrane</keyword>
<dbReference type="InterPro" id="IPR036942">
    <property type="entry name" value="Beta-barrel_TonB_sf"/>
</dbReference>
<name>A0A5C9A4N0_9GAMM</name>
<evidence type="ECO:0000313" key="16">
    <source>
        <dbReference type="EMBL" id="TXS94680.1"/>
    </source>
</evidence>
<evidence type="ECO:0000256" key="4">
    <source>
        <dbReference type="ARBA" id="ARBA00022496"/>
    </source>
</evidence>
<dbReference type="InterPro" id="IPR039426">
    <property type="entry name" value="TonB-dep_rcpt-like"/>
</dbReference>
<evidence type="ECO:0000256" key="8">
    <source>
        <dbReference type="ARBA" id="ARBA00023077"/>
    </source>
</evidence>
<dbReference type="Gene3D" id="2.40.170.20">
    <property type="entry name" value="TonB-dependent receptor, beta-barrel domain"/>
    <property type="match status" value="3"/>
</dbReference>
<feature type="domain" description="TonB-dependent receptor plug" evidence="15">
    <location>
        <begin position="47"/>
        <end position="150"/>
    </location>
</feature>
<keyword evidence="17" id="KW-1185">Reference proteome</keyword>
<feature type="domain" description="TonB-dependent receptor-like beta-barrel" evidence="14">
    <location>
        <begin position="788"/>
        <end position="870"/>
    </location>
</feature>
<evidence type="ECO:0000256" key="10">
    <source>
        <dbReference type="ARBA" id="ARBA00023237"/>
    </source>
</evidence>
<dbReference type="InterPro" id="IPR000531">
    <property type="entry name" value="Beta-barrel_TonB"/>
</dbReference>
<dbReference type="PROSITE" id="PS52016">
    <property type="entry name" value="TONB_DEPENDENT_REC_3"/>
    <property type="match status" value="1"/>
</dbReference>
<dbReference type="GO" id="GO:0009279">
    <property type="term" value="C:cell outer membrane"/>
    <property type="evidence" value="ECO:0007669"/>
    <property type="project" value="UniProtKB-SubCell"/>
</dbReference>
<evidence type="ECO:0000256" key="1">
    <source>
        <dbReference type="ARBA" id="ARBA00004571"/>
    </source>
</evidence>
<sequence>MTLASKRTPLALALLASPLLALSPEQGVAEQILEEVIVTAQKRSESIQDVPIAVSAFTAQSLEAMQVRTSIDLQNYVPNLSYTGSGEFSIRGVGGAVIGTTGDVGVGMHQDNVPLIISRAAQGEIYDLARVEVLRGPQGTLFGRNATGGVVNFITQKPLLGEFDGYVKGELASYDSKKMQGAVNIPLGDLFAARLAGSWVERDGYSKNIATGNDVDGRDQWSSRVGITFSPGERFTSTLSWEHFEEDSTRNGGARSMCIADPGPDMIGSTAITNEAASLYLSRGCDVGSIYQDSAYGNANSVATFGGRYAFLLGLVPGDVFANQPQSTDPREASYFIDPEYVVENDVVTWDSSLDLNEGLQLNLLLGWSEDTEYTRNGGDESGVGFFDTPLTPGGVYTDFQSGPATGIRTLSIDDRWTEQRSVELRLQSDYDGPLNFNLGAFYFDVERENVTFVSTNSTSLFAQASGLPLYFDENPDPAQSGYDGHQYLAVKVPYELESQALFGELYWQAANDIKITLGLRYTDDTKRSDDVPALLFQPLGADGIGTAGHPPSGPGSITRREVSFDEWTGRLVLDWTPDLSFTEQTLVYASYSRGYKAGGFNPPDEPNNPDSFEPYLPEYVNAYEIGTKNMFAGGRALLNVTAYYYDYKNYQIAFLEEFSARNTNVNAESMGLEIESQYAFDNGFSADMILAWQDTEISDGQTYDPFDRTQGREDLTYIVSPQNGCVVPTASLEPLVALINAGVLPAAILANASPGDGNDICEGGYTGPGNPLAALGIDIPASPGVIADIEGNELPNSPKFSYSIGLSYTTDILGWNTVFRADYSWKDESYATHFNGPNYEIESWDNANLSVTASNDQNGLTVQAFVRNLMDSDDTVIDYGVNGQGVGQNRVATLLDPRLYGLSVTWGF</sequence>
<keyword evidence="4" id="KW-0410">Iron transport</keyword>
<feature type="signal peptide" evidence="13">
    <location>
        <begin position="1"/>
        <end position="21"/>
    </location>
</feature>
<keyword evidence="16" id="KW-0675">Receptor</keyword>
<comment type="caution">
    <text evidence="16">The sequence shown here is derived from an EMBL/GenBank/DDBJ whole genome shotgun (WGS) entry which is preliminary data.</text>
</comment>
<evidence type="ECO:0000256" key="11">
    <source>
        <dbReference type="PROSITE-ProRule" id="PRU01360"/>
    </source>
</evidence>
<dbReference type="PANTHER" id="PTHR32552:SF81">
    <property type="entry name" value="TONB-DEPENDENT OUTER MEMBRANE RECEPTOR"/>
    <property type="match status" value="1"/>
</dbReference>
<dbReference type="Pfam" id="PF00593">
    <property type="entry name" value="TonB_dep_Rec_b-barrel"/>
    <property type="match status" value="2"/>
</dbReference>
<dbReference type="RefSeq" id="WP_148062522.1">
    <property type="nucleotide sequence ID" value="NZ_VRYZ01000001.1"/>
</dbReference>
<reference evidence="16 17" key="1">
    <citation type="submission" date="2019-08" db="EMBL/GenBank/DDBJ databases">
        <title>Parahaliea maris sp. nov., isolated from the surface seawater.</title>
        <authorList>
            <person name="Liu Y."/>
        </authorList>
    </citation>
    <scope>NUCLEOTIDE SEQUENCE [LARGE SCALE GENOMIC DNA]</scope>
    <source>
        <strain evidence="16 17">S2-26</strain>
    </source>
</reference>
<evidence type="ECO:0000256" key="13">
    <source>
        <dbReference type="SAM" id="SignalP"/>
    </source>
</evidence>
<feature type="domain" description="TonB-dependent receptor-like beta-barrel" evidence="14">
    <location>
        <begin position="297"/>
        <end position="699"/>
    </location>
</feature>
<keyword evidence="3 11" id="KW-1134">Transmembrane beta strand</keyword>
<proteinExistence type="inferred from homology"/>
<dbReference type="OrthoDB" id="7051185at2"/>
<evidence type="ECO:0000256" key="2">
    <source>
        <dbReference type="ARBA" id="ARBA00022448"/>
    </source>
</evidence>
<dbReference type="SUPFAM" id="SSF56935">
    <property type="entry name" value="Porins"/>
    <property type="match status" value="1"/>
</dbReference>
<protein>
    <submittedName>
        <fullName evidence="16">TonB-dependent receptor</fullName>
    </submittedName>
</protein>
<feature type="chain" id="PRO_5022827749" evidence="13">
    <location>
        <begin position="22"/>
        <end position="909"/>
    </location>
</feature>
<keyword evidence="8 12" id="KW-0798">TonB box</keyword>
<evidence type="ECO:0000259" key="15">
    <source>
        <dbReference type="Pfam" id="PF07715"/>
    </source>
</evidence>
<comment type="subcellular location">
    <subcellularLocation>
        <location evidence="1 11">Cell outer membrane</location>
        <topology evidence="1 11">Multi-pass membrane protein</topology>
    </subcellularLocation>
</comment>
<organism evidence="16 17">
    <name type="scientific">Parahaliea aestuarii</name>
    <dbReference type="NCBI Taxonomy" id="1852021"/>
    <lineage>
        <taxon>Bacteria</taxon>
        <taxon>Pseudomonadati</taxon>
        <taxon>Pseudomonadota</taxon>
        <taxon>Gammaproteobacteria</taxon>
        <taxon>Cellvibrionales</taxon>
        <taxon>Halieaceae</taxon>
        <taxon>Parahaliea</taxon>
    </lineage>
</organism>
<keyword evidence="2 11" id="KW-0813">Transport</keyword>
<evidence type="ECO:0000313" key="17">
    <source>
        <dbReference type="Proteomes" id="UP000321933"/>
    </source>
</evidence>